<proteinExistence type="predicted"/>
<reference evidence="7 8" key="1">
    <citation type="submission" date="2020-08" db="EMBL/GenBank/DDBJ databases">
        <title>Genemic of Streptomyces polyaspartic.</title>
        <authorList>
            <person name="Liu W."/>
        </authorList>
    </citation>
    <scope>NUCLEOTIDE SEQUENCE [LARGE SCALE GENOMIC DNA]</scope>
    <source>
        <strain evidence="7 8">TRM66268-LWL</strain>
    </source>
</reference>
<evidence type="ECO:0000256" key="3">
    <source>
        <dbReference type="ARBA" id="ARBA00022777"/>
    </source>
</evidence>
<dbReference type="EMBL" id="JACTVJ010000012">
    <property type="protein sequence ID" value="MBC9715949.1"/>
    <property type="molecule type" value="Genomic_DNA"/>
</dbReference>
<organism evidence="7 8">
    <name type="scientific">Streptomyces polyasparticus</name>
    <dbReference type="NCBI Taxonomy" id="2767826"/>
    <lineage>
        <taxon>Bacteria</taxon>
        <taxon>Bacillati</taxon>
        <taxon>Actinomycetota</taxon>
        <taxon>Actinomycetes</taxon>
        <taxon>Kitasatosporales</taxon>
        <taxon>Streptomycetaceae</taxon>
        <taxon>Streptomyces</taxon>
    </lineage>
</organism>
<dbReference type="Pfam" id="PF00069">
    <property type="entry name" value="Pkinase"/>
    <property type="match status" value="1"/>
</dbReference>
<evidence type="ECO:0000259" key="6">
    <source>
        <dbReference type="PROSITE" id="PS50011"/>
    </source>
</evidence>
<dbReference type="Gene3D" id="1.10.510.10">
    <property type="entry name" value="Transferase(Phosphotransferase) domain 1"/>
    <property type="match status" value="1"/>
</dbReference>
<evidence type="ECO:0000313" key="8">
    <source>
        <dbReference type="Proteomes" id="UP000642284"/>
    </source>
</evidence>
<dbReference type="InterPro" id="IPR000719">
    <property type="entry name" value="Prot_kinase_dom"/>
</dbReference>
<dbReference type="InterPro" id="IPR015943">
    <property type="entry name" value="WD40/YVTN_repeat-like_dom_sf"/>
</dbReference>
<dbReference type="SMART" id="SM00220">
    <property type="entry name" value="S_TKc"/>
    <property type="match status" value="1"/>
</dbReference>
<protein>
    <submittedName>
        <fullName evidence="7">Protein kinase</fullName>
    </submittedName>
</protein>
<dbReference type="Proteomes" id="UP000642284">
    <property type="component" value="Unassembled WGS sequence"/>
</dbReference>
<dbReference type="Gene3D" id="3.30.200.20">
    <property type="entry name" value="Phosphorylase Kinase, domain 1"/>
    <property type="match status" value="1"/>
</dbReference>
<sequence>MTAPLLTEDPRELGRHRLVGRLGAGGMGQVYLARSPGGRHVALKTVHAHLAADPHYRERFRREATAARKVTGTYTAPVLDADPDAELPWLATAFLPGVTLRQAVAATGPLLAPAVRALTAALAEALRDIHAARLVHRDLKPSNILVTREGPRVVDFGIARAEHDAALTETGGMIGTPGYMSPEQIVDGRSVTAATDVFALGAVLTFAATGEGAFRADTVPALLYQIVNEEPDLSGVPEDLRELIGRCLAKSPQQRPTPDELLRSTAAAQPATWWRDEPVHSLVTDAEGAVRALPEPEPATKPMPQAPQPPSWRRELTRRGLLTAGGAGLIGLFGYALAHSPADADGGTGEAWKVTRGAGGPGGIRWQLGTESGHVDALLATPLGIVLHGAEDVPSSTGVVQLRTAATGKRRWSAESGSDVPADWGVTGDGILLAGGLGLTPTTVATGKSLPKPTAPDPAQKWYVPAGTVMVICEERLLRAVSLTSGAELWRRDQYTDRRRPAVAGGRLLLPHDYNEPACVDAKSGEVLWTYKELGDGASVAAVGTLPADRYTVLTTAGTLHIIDAATGHRLASRTLDAEIAHGATALASVGPAGLLLTGTTVHGFTADDARLRWSSPTIGLDASWTRLPGGAAAPVVAGGLLLNWRDDRTLTALDPRTGRILGRPQEFDGTSPAQCPPAVAPGQDTVYAAAGRTCTAFRATGTGLTRVAGRTAPAQVTALAADALGWYACAGRKTVLAVNAS</sequence>
<comment type="caution">
    <text evidence="7">The sequence shown here is derived from an EMBL/GenBank/DDBJ whole genome shotgun (WGS) entry which is preliminary data.</text>
</comment>
<dbReference type="InterPro" id="IPR017441">
    <property type="entry name" value="Protein_kinase_ATP_BS"/>
</dbReference>
<evidence type="ECO:0000256" key="4">
    <source>
        <dbReference type="ARBA" id="ARBA00022840"/>
    </source>
</evidence>
<dbReference type="RefSeq" id="WP_187816384.1">
    <property type="nucleotide sequence ID" value="NZ_JACTVJ010000012.1"/>
</dbReference>
<evidence type="ECO:0000256" key="2">
    <source>
        <dbReference type="ARBA" id="ARBA00022741"/>
    </source>
</evidence>
<dbReference type="InterPro" id="IPR011009">
    <property type="entry name" value="Kinase-like_dom_sf"/>
</dbReference>
<keyword evidence="4 5" id="KW-0067">ATP-binding</keyword>
<dbReference type="SUPFAM" id="SSF56112">
    <property type="entry name" value="Protein kinase-like (PK-like)"/>
    <property type="match status" value="1"/>
</dbReference>
<dbReference type="InterPro" id="IPR011047">
    <property type="entry name" value="Quinoprotein_ADH-like_sf"/>
</dbReference>
<dbReference type="PANTHER" id="PTHR43289:SF34">
    <property type="entry name" value="SERINE_THREONINE-PROTEIN KINASE YBDM-RELATED"/>
    <property type="match status" value="1"/>
</dbReference>
<dbReference type="PROSITE" id="PS00108">
    <property type="entry name" value="PROTEIN_KINASE_ST"/>
    <property type="match status" value="1"/>
</dbReference>
<dbReference type="InterPro" id="IPR002372">
    <property type="entry name" value="PQQ_rpt_dom"/>
</dbReference>
<evidence type="ECO:0000256" key="5">
    <source>
        <dbReference type="PROSITE-ProRule" id="PRU10141"/>
    </source>
</evidence>
<evidence type="ECO:0000313" key="7">
    <source>
        <dbReference type="EMBL" id="MBC9715949.1"/>
    </source>
</evidence>
<dbReference type="SUPFAM" id="SSF50998">
    <property type="entry name" value="Quinoprotein alcohol dehydrogenase-like"/>
    <property type="match status" value="1"/>
</dbReference>
<dbReference type="PROSITE" id="PS00107">
    <property type="entry name" value="PROTEIN_KINASE_ATP"/>
    <property type="match status" value="1"/>
</dbReference>
<dbReference type="CDD" id="cd14014">
    <property type="entry name" value="STKc_PknB_like"/>
    <property type="match status" value="1"/>
</dbReference>
<dbReference type="PANTHER" id="PTHR43289">
    <property type="entry name" value="MITOGEN-ACTIVATED PROTEIN KINASE KINASE KINASE 20-RELATED"/>
    <property type="match status" value="1"/>
</dbReference>
<dbReference type="Gene3D" id="2.130.10.10">
    <property type="entry name" value="YVTN repeat-like/Quinoprotein amine dehydrogenase"/>
    <property type="match status" value="1"/>
</dbReference>
<keyword evidence="8" id="KW-1185">Reference proteome</keyword>
<gene>
    <name evidence="7" type="ORF">H9Y04_25745</name>
</gene>
<name>A0ABR7SM19_9ACTN</name>
<dbReference type="Gene3D" id="2.40.10.480">
    <property type="match status" value="1"/>
</dbReference>
<dbReference type="GO" id="GO:0016301">
    <property type="term" value="F:kinase activity"/>
    <property type="evidence" value="ECO:0007669"/>
    <property type="project" value="UniProtKB-KW"/>
</dbReference>
<keyword evidence="3 7" id="KW-0418">Kinase</keyword>
<feature type="binding site" evidence="5">
    <location>
        <position position="44"/>
    </location>
    <ligand>
        <name>ATP</name>
        <dbReference type="ChEBI" id="CHEBI:30616"/>
    </ligand>
</feature>
<accession>A0ABR7SM19</accession>
<dbReference type="Pfam" id="PF13360">
    <property type="entry name" value="PQQ_2"/>
    <property type="match status" value="1"/>
</dbReference>
<evidence type="ECO:0000256" key="1">
    <source>
        <dbReference type="ARBA" id="ARBA00022679"/>
    </source>
</evidence>
<dbReference type="InterPro" id="IPR008271">
    <property type="entry name" value="Ser/Thr_kinase_AS"/>
</dbReference>
<keyword evidence="1" id="KW-0808">Transferase</keyword>
<dbReference type="PROSITE" id="PS50011">
    <property type="entry name" value="PROTEIN_KINASE_DOM"/>
    <property type="match status" value="1"/>
</dbReference>
<feature type="domain" description="Protein kinase" evidence="6">
    <location>
        <begin position="16"/>
        <end position="283"/>
    </location>
</feature>
<keyword evidence="2 5" id="KW-0547">Nucleotide-binding</keyword>